<sequence length="100" mass="11127">MYEIRVFQTAITLTAQFVMNCEGQGNIKQIDEVHVKTKSLRSKKLQSLTFLAIIDGQSSELTKGMSPYLDKTPYEGLNPKSPVNVAGFRAEPPVSDPRLL</sequence>
<dbReference type="Proteomes" id="UP000277928">
    <property type="component" value="Unassembled WGS sequence"/>
</dbReference>
<name>A0A3P6VD82_LITSI</name>
<protein>
    <submittedName>
        <fullName evidence="2">Uncharacterized protein</fullName>
    </submittedName>
</protein>
<evidence type="ECO:0000256" key="1">
    <source>
        <dbReference type="SAM" id="MobiDB-lite"/>
    </source>
</evidence>
<dbReference type="EMBL" id="UYRX01001137">
    <property type="protein sequence ID" value="VDK88371.1"/>
    <property type="molecule type" value="Genomic_DNA"/>
</dbReference>
<accession>A0A3P6VD82</accession>
<reference evidence="2 3" key="1">
    <citation type="submission" date="2018-08" db="EMBL/GenBank/DDBJ databases">
        <authorList>
            <person name="Laetsch R D."/>
            <person name="Stevens L."/>
            <person name="Kumar S."/>
            <person name="Blaxter L. M."/>
        </authorList>
    </citation>
    <scope>NUCLEOTIDE SEQUENCE [LARGE SCALE GENOMIC DNA]</scope>
</reference>
<proteinExistence type="predicted"/>
<evidence type="ECO:0000313" key="3">
    <source>
        <dbReference type="Proteomes" id="UP000277928"/>
    </source>
</evidence>
<keyword evidence="3" id="KW-1185">Reference proteome</keyword>
<evidence type="ECO:0000313" key="2">
    <source>
        <dbReference type="EMBL" id="VDK88371.1"/>
    </source>
</evidence>
<organism evidence="2 3">
    <name type="scientific">Litomosoides sigmodontis</name>
    <name type="common">Filarial nematode worm</name>
    <dbReference type="NCBI Taxonomy" id="42156"/>
    <lineage>
        <taxon>Eukaryota</taxon>
        <taxon>Metazoa</taxon>
        <taxon>Ecdysozoa</taxon>
        <taxon>Nematoda</taxon>
        <taxon>Chromadorea</taxon>
        <taxon>Rhabditida</taxon>
        <taxon>Spirurina</taxon>
        <taxon>Spiruromorpha</taxon>
        <taxon>Filarioidea</taxon>
        <taxon>Onchocercidae</taxon>
        <taxon>Litomosoides</taxon>
    </lineage>
</organism>
<dbReference type="AlphaFoldDB" id="A0A3P6VD82"/>
<feature type="region of interest" description="Disordered" evidence="1">
    <location>
        <begin position="77"/>
        <end position="100"/>
    </location>
</feature>
<gene>
    <name evidence="2" type="ORF">NLS_LOCUS8642</name>
</gene>